<dbReference type="InterPro" id="IPR001734">
    <property type="entry name" value="Na/solute_symporter"/>
</dbReference>
<dbReference type="InterPro" id="IPR018212">
    <property type="entry name" value="Na/solute_symporter_CS"/>
</dbReference>
<evidence type="ECO:0000256" key="2">
    <source>
        <dbReference type="ARBA" id="ARBA00006434"/>
    </source>
</evidence>
<evidence type="ECO:0000256" key="13">
    <source>
        <dbReference type="RuleBase" id="RU362091"/>
    </source>
</evidence>
<name>A0ABY0IGH6_9BACT</name>
<sequence>MQNKINLLESLSTLDLFIFFSILGITIASVIYGQYRMNKTNEKETFLDLLIMGRRLTLPLFIATLVATWYGGIFGVTEIAFNQGIYNFVTQGVFWYVAYIIFALFLIHKIEPYRAVTLPDLVGKMFGPKSAKITAIFNFFNVIPIAYAISLGIFIQLLFGGSLFANTAIGVSFVVLYSMWGGLRSVVYSDLIQFFVMCAAVLLVLVFSIFEFGGISFLKANLPESYWSLTGKNSLATTFVWGFIALSTLVDPNFYQRCFSAVNGKVSKKGILISTAIWFCFDICTTFGAMYAKAVIPNTESSQAYLTYAVQILPHGLKGFLLAGIIATILSTLDSYLFIAGTNLAYDLAPKKLRGRVWIHHFGVIFVGVLTVIMSVYFQGNIKSVWKTLGSFSASCLLLPVMFGHLFPKKISDNQFVTACIAGVITTATWRHIPKTGFYQNIDELYMGIVATSLTLISYHLIRDKKLVG</sequence>
<evidence type="ECO:0000256" key="10">
    <source>
        <dbReference type="ARBA" id="ARBA00023136"/>
    </source>
</evidence>
<comment type="caution">
    <text evidence="15">The sequence shown here is derived from an EMBL/GenBank/DDBJ whole genome shotgun (WGS) entry which is preliminary data.</text>
</comment>
<evidence type="ECO:0000256" key="12">
    <source>
        <dbReference type="ARBA" id="ARBA00033708"/>
    </source>
</evidence>
<keyword evidence="8" id="KW-0915">Sodium</keyword>
<dbReference type="PANTHER" id="PTHR48086">
    <property type="entry name" value="SODIUM/PROLINE SYMPORTER-RELATED"/>
    <property type="match status" value="1"/>
</dbReference>
<keyword evidence="11" id="KW-0739">Sodium transport</keyword>
<dbReference type="InterPro" id="IPR050277">
    <property type="entry name" value="Sodium:Solute_Symporter"/>
</dbReference>
<feature type="transmembrane region" description="Helical" evidence="14">
    <location>
        <begin position="163"/>
        <end position="180"/>
    </location>
</feature>
<dbReference type="Gene3D" id="1.20.1730.10">
    <property type="entry name" value="Sodium/glucose cotransporter"/>
    <property type="match status" value="1"/>
</dbReference>
<evidence type="ECO:0000256" key="8">
    <source>
        <dbReference type="ARBA" id="ARBA00023053"/>
    </source>
</evidence>
<evidence type="ECO:0000256" key="7">
    <source>
        <dbReference type="ARBA" id="ARBA00022989"/>
    </source>
</evidence>
<dbReference type="EMBL" id="QDKL01000002">
    <property type="protein sequence ID" value="RZF22034.1"/>
    <property type="molecule type" value="Genomic_DNA"/>
</dbReference>
<comment type="similarity">
    <text evidence="2 13">Belongs to the sodium:solute symporter (SSF) (TC 2.A.21) family.</text>
</comment>
<dbReference type="CDD" id="cd10322">
    <property type="entry name" value="SLC5sbd"/>
    <property type="match status" value="1"/>
</dbReference>
<feature type="transmembrane region" description="Helical" evidence="14">
    <location>
        <begin position="88"/>
        <end position="107"/>
    </location>
</feature>
<accession>A0ABY0IGH6</accession>
<keyword evidence="6" id="KW-0769">Symport</keyword>
<evidence type="ECO:0000256" key="11">
    <source>
        <dbReference type="ARBA" id="ARBA00023201"/>
    </source>
</evidence>
<dbReference type="Proteomes" id="UP000443582">
    <property type="component" value="Unassembled WGS sequence"/>
</dbReference>
<dbReference type="InterPro" id="IPR038377">
    <property type="entry name" value="Na/Glc_symporter_sf"/>
</dbReference>
<evidence type="ECO:0000256" key="4">
    <source>
        <dbReference type="ARBA" id="ARBA00022475"/>
    </source>
</evidence>
<evidence type="ECO:0000256" key="5">
    <source>
        <dbReference type="ARBA" id="ARBA00022692"/>
    </source>
</evidence>
<proteinExistence type="inferred from homology"/>
<feature type="transmembrane region" description="Helical" evidence="14">
    <location>
        <begin position="233"/>
        <end position="250"/>
    </location>
</feature>
<feature type="transmembrane region" description="Helical" evidence="14">
    <location>
        <begin position="384"/>
        <end position="404"/>
    </location>
</feature>
<keyword evidence="7 14" id="KW-1133">Transmembrane helix</keyword>
<evidence type="ECO:0000313" key="16">
    <source>
        <dbReference type="Proteomes" id="UP000443582"/>
    </source>
</evidence>
<dbReference type="PROSITE" id="PS50283">
    <property type="entry name" value="NA_SOLUT_SYMP_3"/>
    <property type="match status" value="1"/>
</dbReference>
<feature type="transmembrane region" description="Helical" evidence="14">
    <location>
        <begin position="135"/>
        <end position="157"/>
    </location>
</feature>
<feature type="transmembrane region" description="Helical" evidence="14">
    <location>
        <begin position="271"/>
        <end position="292"/>
    </location>
</feature>
<evidence type="ECO:0000256" key="14">
    <source>
        <dbReference type="SAM" id="Phobius"/>
    </source>
</evidence>
<feature type="transmembrane region" description="Helical" evidence="14">
    <location>
        <begin position="320"/>
        <end position="346"/>
    </location>
</feature>
<evidence type="ECO:0000256" key="3">
    <source>
        <dbReference type="ARBA" id="ARBA00022448"/>
    </source>
</evidence>
<keyword evidence="3" id="KW-0813">Transport</keyword>
<feature type="transmembrane region" description="Helical" evidence="14">
    <location>
        <begin position="358"/>
        <end position="378"/>
    </location>
</feature>
<reference evidence="16" key="1">
    <citation type="journal article" date="2019" name="Int. J. Syst. Evol. Microbiol.">
        <title>Halobacteriovorax valvorus sp. nov., a novel prokaryotic predator isolated from coastal seawater of China.</title>
        <authorList>
            <person name="Chen M.-X."/>
        </authorList>
    </citation>
    <scope>NUCLEOTIDE SEQUENCE [LARGE SCALE GENOMIC DNA]</scope>
    <source>
        <strain evidence="16">BL9</strain>
    </source>
</reference>
<comment type="subcellular location">
    <subcellularLocation>
        <location evidence="1">Cell membrane</location>
        <topology evidence="1">Multi-pass membrane protein</topology>
    </subcellularLocation>
</comment>
<comment type="catalytic activity">
    <reaction evidence="12">
        <text>L-proline(in) + Na(+)(in) = L-proline(out) + Na(+)(out)</text>
        <dbReference type="Rhea" id="RHEA:28967"/>
        <dbReference type="ChEBI" id="CHEBI:29101"/>
        <dbReference type="ChEBI" id="CHEBI:60039"/>
    </reaction>
</comment>
<keyword evidence="16" id="KW-1185">Reference proteome</keyword>
<keyword evidence="9" id="KW-0406">Ion transport</keyword>
<evidence type="ECO:0000256" key="6">
    <source>
        <dbReference type="ARBA" id="ARBA00022847"/>
    </source>
</evidence>
<keyword evidence="4" id="KW-1003">Cell membrane</keyword>
<dbReference type="PROSITE" id="PS00456">
    <property type="entry name" value="NA_SOLUT_SYMP_1"/>
    <property type="match status" value="1"/>
</dbReference>
<keyword evidence="10 14" id="KW-0472">Membrane</keyword>
<dbReference type="RefSeq" id="WP_115362014.1">
    <property type="nucleotide sequence ID" value="NZ_QDKL01000002.1"/>
</dbReference>
<feature type="transmembrane region" description="Helical" evidence="14">
    <location>
        <begin position="192"/>
        <end position="213"/>
    </location>
</feature>
<dbReference type="PANTHER" id="PTHR48086:SF3">
    <property type="entry name" value="SODIUM_PROLINE SYMPORTER"/>
    <property type="match status" value="1"/>
</dbReference>
<feature type="transmembrane region" description="Helical" evidence="14">
    <location>
        <begin position="445"/>
        <end position="462"/>
    </location>
</feature>
<protein>
    <submittedName>
        <fullName evidence="15">Sodium:solute symporter family protein</fullName>
    </submittedName>
</protein>
<feature type="transmembrane region" description="Helical" evidence="14">
    <location>
        <begin position="16"/>
        <end position="35"/>
    </location>
</feature>
<evidence type="ECO:0000256" key="9">
    <source>
        <dbReference type="ARBA" id="ARBA00023065"/>
    </source>
</evidence>
<keyword evidence="5 14" id="KW-0812">Transmembrane</keyword>
<feature type="transmembrane region" description="Helical" evidence="14">
    <location>
        <begin position="56"/>
        <end position="76"/>
    </location>
</feature>
<gene>
    <name evidence="15" type="ORF">DAY19_10145</name>
</gene>
<evidence type="ECO:0000256" key="1">
    <source>
        <dbReference type="ARBA" id="ARBA00004651"/>
    </source>
</evidence>
<organism evidence="15 16">
    <name type="scientific">Halobacteriovorax vibrionivorans</name>
    <dbReference type="NCBI Taxonomy" id="2152716"/>
    <lineage>
        <taxon>Bacteria</taxon>
        <taxon>Pseudomonadati</taxon>
        <taxon>Bdellovibrionota</taxon>
        <taxon>Bacteriovoracia</taxon>
        <taxon>Bacteriovoracales</taxon>
        <taxon>Halobacteriovoraceae</taxon>
        <taxon>Halobacteriovorax</taxon>
    </lineage>
</organism>
<evidence type="ECO:0000313" key="15">
    <source>
        <dbReference type="EMBL" id="RZF22034.1"/>
    </source>
</evidence>
<dbReference type="Pfam" id="PF00474">
    <property type="entry name" value="SSF"/>
    <property type="match status" value="1"/>
</dbReference>